<dbReference type="AlphaFoldDB" id="A0A6A4DT39"/>
<keyword evidence="2" id="KW-1185">Reference proteome</keyword>
<protein>
    <submittedName>
        <fullName evidence="1">Uncharacterized protein</fullName>
    </submittedName>
</protein>
<dbReference type="EMBL" id="QXFT01001728">
    <property type="protein sequence ID" value="KAE9311680.1"/>
    <property type="molecule type" value="Genomic_DNA"/>
</dbReference>
<reference evidence="1 2" key="1">
    <citation type="submission" date="2018-08" db="EMBL/GenBank/DDBJ databases">
        <title>Genomic investigation of the strawberry pathogen Phytophthora fragariae indicates pathogenicity is determined by transcriptional variation in three key races.</title>
        <authorList>
            <person name="Adams T.M."/>
            <person name="Armitage A.D."/>
            <person name="Sobczyk M.K."/>
            <person name="Bates H.J."/>
            <person name="Dunwell J.M."/>
            <person name="Nellist C.F."/>
            <person name="Harrison R.J."/>
        </authorList>
    </citation>
    <scope>NUCLEOTIDE SEQUENCE [LARGE SCALE GENOMIC DNA]</scope>
    <source>
        <strain evidence="1 2">SCRP333</strain>
    </source>
</reference>
<proteinExistence type="predicted"/>
<comment type="caution">
    <text evidence="1">The sequence shown here is derived from an EMBL/GenBank/DDBJ whole genome shotgun (WGS) entry which is preliminary data.</text>
</comment>
<feature type="non-terminal residue" evidence="1">
    <location>
        <position position="1"/>
    </location>
</feature>
<sequence>VDSYYMFVTIKQLVLLFPCVDGFVVQMPKSSGRPGDN</sequence>
<name>A0A6A4DT39_9STRA</name>
<accession>A0A6A4DT39</accession>
<dbReference type="Proteomes" id="UP000434957">
    <property type="component" value="Unassembled WGS sequence"/>
</dbReference>
<evidence type="ECO:0000313" key="1">
    <source>
        <dbReference type="EMBL" id="KAE9311680.1"/>
    </source>
</evidence>
<evidence type="ECO:0000313" key="2">
    <source>
        <dbReference type="Proteomes" id="UP000434957"/>
    </source>
</evidence>
<gene>
    <name evidence="1" type="ORF">PR003_g19949</name>
</gene>
<organism evidence="1 2">
    <name type="scientific">Phytophthora rubi</name>
    <dbReference type="NCBI Taxonomy" id="129364"/>
    <lineage>
        <taxon>Eukaryota</taxon>
        <taxon>Sar</taxon>
        <taxon>Stramenopiles</taxon>
        <taxon>Oomycota</taxon>
        <taxon>Peronosporomycetes</taxon>
        <taxon>Peronosporales</taxon>
        <taxon>Peronosporaceae</taxon>
        <taxon>Phytophthora</taxon>
    </lineage>
</organism>